<dbReference type="Proteomes" id="UP000184267">
    <property type="component" value="Unassembled WGS sequence"/>
</dbReference>
<protein>
    <recommendedName>
        <fullName evidence="4">BTB domain-containing protein</fullName>
    </recommendedName>
</protein>
<sequence>MSVEICKLEDERHESKSRAIAVAGVSARITRKRAQTSDSPDPVVDASDDTQDRATQGGGEINSAAAPVARTRDKDFWSRDGDIVLVARDVEFRVYKGLLADHSPVLRDIAFFHKEPDPDYSYHTISAAVRLGHKYQMPDLLDDALEYLKAYYPTDYDEWDDLEDYGPPGFEMEHAIGVVNLAARLTDDVGLLLMALLACCITLDANTLIRGFEREDGSLEQLTLDDVGLCYAAQTALLQQSMKATIRVCRTGQVAGACKTHSSCTRRFGEAIRELEDPKVTVAYADPCTRARPIDNLLEKQGSSGVRLCGHCGKMVEERDLSERRAAWKKLPEIFGLTLPRLRLQLARYVQSHA</sequence>
<feature type="region of interest" description="Disordered" evidence="1">
    <location>
        <begin position="29"/>
        <end position="66"/>
    </location>
</feature>
<gene>
    <name evidence="2" type="ORF">TRAPUB_14065</name>
</gene>
<dbReference type="OMA" id="CHIDDAD"/>
<evidence type="ECO:0000313" key="3">
    <source>
        <dbReference type="Proteomes" id="UP000184267"/>
    </source>
</evidence>
<name>A0A1M2VPK9_TRAPU</name>
<evidence type="ECO:0000313" key="2">
    <source>
        <dbReference type="EMBL" id="OJT09462.1"/>
    </source>
</evidence>
<evidence type="ECO:0008006" key="4">
    <source>
        <dbReference type="Google" id="ProtNLM"/>
    </source>
</evidence>
<dbReference type="AlphaFoldDB" id="A0A1M2VPK9"/>
<accession>A0A1M2VPK9</accession>
<dbReference type="OrthoDB" id="3217871at2759"/>
<reference evidence="2 3" key="1">
    <citation type="submission" date="2016-10" db="EMBL/GenBank/DDBJ databases">
        <title>Genome sequence of the basidiomycete white-rot fungus Trametes pubescens.</title>
        <authorList>
            <person name="Makela M.R."/>
            <person name="Granchi Z."/>
            <person name="Peng M."/>
            <person name="De Vries R.P."/>
            <person name="Grigoriev I."/>
            <person name="Riley R."/>
            <person name="Hilden K."/>
        </authorList>
    </citation>
    <scope>NUCLEOTIDE SEQUENCE [LARGE SCALE GENOMIC DNA]</scope>
    <source>
        <strain evidence="2 3">FBCC735</strain>
    </source>
</reference>
<keyword evidence="3" id="KW-1185">Reference proteome</keyword>
<comment type="caution">
    <text evidence="2">The sequence shown here is derived from an EMBL/GenBank/DDBJ whole genome shotgun (WGS) entry which is preliminary data.</text>
</comment>
<organism evidence="2 3">
    <name type="scientific">Trametes pubescens</name>
    <name type="common">White-rot fungus</name>
    <dbReference type="NCBI Taxonomy" id="154538"/>
    <lineage>
        <taxon>Eukaryota</taxon>
        <taxon>Fungi</taxon>
        <taxon>Dikarya</taxon>
        <taxon>Basidiomycota</taxon>
        <taxon>Agaricomycotina</taxon>
        <taxon>Agaricomycetes</taxon>
        <taxon>Polyporales</taxon>
        <taxon>Polyporaceae</taxon>
        <taxon>Trametes</taxon>
    </lineage>
</organism>
<evidence type="ECO:0000256" key="1">
    <source>
        <dbReference type="SAM" id="MobiDB-lite"/>
    </source>
</evidence>
<proteinExistence type="predicted"/>
<dbReference type="EMBL" id="MNAD01000911">
    <property type="protein sequence ID" value="OJT09462.1"/>
    <property type="molecule type" value="Genomic_DNA"/>
</dbReference>